<evidence type="ECO:0000313" key="4">
    <source>
        <dbReference type="WBParaSite" id="ASIM_0001845001-mRNA-1"/>
    </source>
</evidence>
<accession>A0A0M3KBV3</accession>
<dbReference type="EMBL" id="UYRR01034659">
    <property type="protein sequence ID" value="VDK61792.1"/>
    <property type="molecule type" value="Genomic_DNA"/>
</dbReference>
<reference evidence="4" key="1">
    <citation type="submission" date="2017-02" db="UniProtKB">
        <authorList>
            <consortium name="WormBaseParasite"/>
        </authorList>
    </citation>
    <scope>IDENTIFICATION</scope>
</reference>
<dbReference type="InterPro" id="IPR011042">
    <property type="entry name" value="6-blade_b-propeller_TolB-like"/>
</dbReference>
<dbReference type="PANTHER" id="PTHR36842">
    <property type="entry name" value="PROTEIN TOLB HOMOLOG"/>
    <property type="match status" value="1"/>
</dbReference>
<reference evidence="2 3" key="2">
    <citation type="submission" date="2018-11" db="EMBL/GenBank/DDBJ databases">
        <authorList>
            <consortium name="Pathogen Informatics"/>
        </authorList>
    </citation>
    <scope>NUCLEOTIDE SEQUENCE [LARGE SCALE GENOMIC DNA]</scope>
</reference>
<dbReference type="OrthoDB" id="43744at2759"/>
<protein>
    <submittedName>
        <fullName evidence="4">WD40-like Beta Propeller Repeat</fullName>
    </submittedName>
</protein>
<dbReference type="Gene3D" id="2.120.10.30">
    <property type="entry name" value="TolB, C-terminal domain"/>
    <property type="match status" value="2"/>
</dbReference>
<dbReference type="AlphaFoldDB" id="A0A0M3KBV3"/>
<sequence>MDTQLSIEQQVASRISTGIGACTRAVFYPDGKNILYAGTFKLTNLRTIVAENPCPQKMCSTQNERADAVLNRFLHSHDMMQLTTCYDIKPCNSNHPLSGRQFTWELFPSYDIFEVNQYGNVLRQLTDSLGYDAESAISPDGSKIVFTSMRSGDPEIWIMNSDGSDPVQLTHERGYDGGASFSPDGKKIVFRASRPTTELEIEEYDKMLSYNLVSPLKMEIYTMNVDGTNMRQITDFGASSWGATYMYDSKRIIFTSNYEHVGRCGIFHIYMIEEETRHIEQVEKFQIVA</sequence>
<evidence type="ECO:0000256" key="1">
    <source>
        <dbReference type="ARBA" id="ARBA00009820"/>
    </source>
</evidence>
<proteinExistence type="inferred from homology"/>
<dbReference type="SUPFAM" id="SSF69304">
    <property type="entry name" value="Tricorn protease N-terminal domain"/>
    <property type="match status" value="1"/>
</dbReference>
<dbReference type="WBParaSite" id="ASIM_0001845001-mRNA-1">
    <property type="protein sequence ID" value="ASIM_0001845001-mRNA-1"/>
    <property type="gene ID" value="ASIM_0001845001"/>
</dbReference>
<keyword evidence="3" id="KW-1185">Reference proteome</keyword>
<dbReference type="InterPro" id="IPR011659">
    <property type="entry name" value="WD40"/>
</dbReference>
<evidence type="ECO:0000313" key="3">
    <source>
        <dbReference type="Proteomes" id="UP000267096"/>
    </source>
</evidence>
<dbReference type="Pfam" id="PF07676">
    <property type="entry name" value="PD40"/>
    <property type="match status" value="2"/>
</dbReference>
<comment type="similarity">
    <text evidence="1">Belongs to the TolB family.</text>
</comment>
<dbReference type="Proteomes" id="UP000267096">
    <property type="component" value="Unassembled WGS sequence"/>
</dbReference>
<gene>
    <name evidence="2" type="ORF">ASIM_LOCUS17851</name>
</gene>
<name>A0A0M3KBV3_ANISI</name>
<evidence type="ECO:0000313" key="2">
    <source>
        <dbReference type="EMBL" id="VDK61792.1"/>
    </source>
</evidence>
<organism evidence="4">
    <name type="scientific">Anisakis simplex</name>
    <name type="common">Herring worm</name>
    <dbReference type="NCBI Taxonomy" id="6269"/>
    <lineage>
        <taxon>Eukaryota</taxon>
        <taxon>Metazoa</taxon>
        <taxon>Ecdysozoa</taxon>
        <taxon>Nematoda</taxon>
        <taxon>Chromadorea</taxon>
        <taxon>Rhabditida</taxon>
        <taxon>Spirurina</taxon>
        <taxon>Ascaridomorpha</taxon>
        <taxon>Ascaridoidea</taxon>
        <taxon>Anisakidae</taxon>
        <taxon>Anisakis</taxon>
        <taxon>Anisakis simplex complex</taxon>
    </lineage>
</organism>
<dbReference type="PANTHER" id="PTHR36842:SF1">
    <property type="entry name" value="PROTEIN TOLB"/>
    <property type="match status" value="1"/>
</dbReference>